<name>A0ABS8S2D7_DATST</name>
<gene>
    <name evidence="1" type="ORF">HAX54_020343</name>
</gene>
<evidence type="ECO:0000313" key="1">
    <source>
        <dbReference type="EMBL" id="MCD7453265.1"/>
    </source>
</evidence>
<comment type="caution">
    <text evidence="1">The sequence shown here is derived from an EMBL/GenBank/DDBJ whole genome shotgun (WGS) entry which is preliminary data.</text>
</comment>
<accession>A0ABS8S2D7</accession>
<dbReference type="EMBL" id="JACEIK010000246">
    <property type="protein sequence ID" value="MCD7453265.1"/>
    <property type="molecule type" value="Genomic_DNA"/>
</dbReference>
<proteinExistence type="predicted"/>
<protein>
    <submittedName>
        <fullName evidence="1">Uncharacterized protein</fullName>
    </submittedName>
</protein>
<keyword evidence="2" id="KW-1185">Reference proteome</keyword>
<sequence>MTREREDQTTSSGWWWPRILDNRSLADGSFGNNQNERKKIAARVLHQWFGWFTVAVQWWCRGGETRLCARREMKRETVVVRGEILPTLMVREESSPAAGLLHRRRRRGE</sequence>
<evidence type="ECO:0000313" key="2">
    <source>
        <dbReference type="Proteomes" id="UP000823775"/>
    </source>
</evidence>
<organism evidence="1 2">
    <name type="scientific">Datura stramonium</name>
    <name type="common">Jimsonweed</name>
    <name type="synonym">Common thornapple</name>
    <dbReference type="NCBI Taxonomy" id="4076"/>
    <lineage>
        <taxon>Eukaryota</taxon>
        <taxon>Viridiplantae</taxon>
        <taxon>Streptophyta</taxon>
        <taxon>Embryophyta</taxon>
        <taxon>Tracheophyta</taxon>
        <taxon>Spermatophyta</taxon>
        <taxon>Magnoliopsida</taxon>
        <taxon>eudicotyledons</taxon>
        <taxon>Gunneridae</taxon>
        <taxon>Pentapetalae</taxon>
        <taxon>asterids</taxon>
        <taxon>lamiids</taxon>
        <taxon>Solanales</taxon>
        <taxon>Solanaceae</taxon>
        <taxon>Solanoideae</taxon>
        <taxon>Datureae</taxon>
        <taxon>Datura</taxon>
    </lineage>
</organism>
<dbReference type="Proteomes" id="UP000823775">
    <property type="component" value="Unassembled WGS sequence"/>
</dbReference>
<reference evidence="1 2" key="1">
    <citation type="journal article" date="2021" name="BMC Genomics">
        <title>Datura genome reveals duplications of psychoactive alkaloid biosynthetic genes and high mutation rate following tissue culture.</title>
        <authorList>
            <person name="Rajewski A."/>
            <person name="Carter-House D."/>
            <person name="Stajich J."/>
            <person name="Litt A."/>
        </authorList>
    </citation>
    <scope>NUCLEOTIDE SEQUENCE [LARGE SCALE GENOMIC DNA]</scope>
    <source>
        <strain evidence="1">AR-01</strain>
    </source>
</reference>